<evidence type="ECO:0000256" key="14">
    <source>
        <dbReference type="ARBA" id="ARBA00047418"/>
    </source>
</evidence>
<comment type="catalytic activity">
    <reaction evidence="16">
        <text>a 5'-end (N(2),N(7)-dimethyl 5'-triphosphoguanosine)-ribonucleoside in snRNA + S-adenosyl-L-methionine = a 5'-end (N(2),N(2),N(7)-trimethyl 5'-triphosphoguanosine)-ribonucleoside in snRNA + S-adenosyl-L-homocysteine + H(+)</text>
        <dbReference type="Rhea" id="RHEA:78479"/>
        <dbReference type="Rhea" id="RHEA-COMP:19087"/>
        <dbReference type="Rhea" id="RHEA-COMP:19089"/>
        <dbReference type="ChEBI" id="CHEBI:15378"/>
        <dbReference type="ChEBI" id="CHEBI:57856"/>
        <dbReference type="ChEBI" id="CHEBI:59789"/>
        <dbReference type="ChEBI" id="CHEBI:167623"/>
        <dbReference type="ChEBI" id="CHEBI:172880"/>
    </reaction>
    <physiologicalReaction direction="left-to-right" evidence="16">
        <dbReference type="Rhea" id="RHEA:78480"/>
    </physiologicalReaction>
</comment>
<evidence type="ECO:0000256" key="9">
    <source>
        <dbReference type="ARBA" id="ARBA00022691"/>
    </source>
</evidence>
<evidence type="ECO:0000256" key="2">
    <source>
        <dbReference type="ARBA" id="ARBA00004496"/>
    </source>
</evidence>
<feature type="region of interest" description="Disordered" evidence="23">
    <location>
        <begin position="54"/>
        <end position="112"/>
    </location>
</feature>
<feature type="compositionally biased region" description="Polar residues" evidence="23">
    <location>
        <begin position="325"/>
        <end position="334"/>
    </location>
</feature>
<dbReference type="PANTHER" id="PTHR14741:SF32">
    <property type="entry name" value="TRIMETHYLGUANOSINE SYNTHASE"/>
    <property type="match status" value="1"/>
</dbReference>
<evidence type="ECO:0000256" key="6">
    <source>
        <dbReference type="ARBA" id="ARBA00022553"/>
    </source>
</evidence>
<comment type="subunit">
    <text evidence="20">May form homooligomers. Interacts with CREBBP/CBP, EED/WAIT1, EP300/P300, NCOA6/PRIP, PPARBP/PBP and SMN.</text>
</comment>
<dbReference type="Gene3D" id="3.40.50.150">
    <property type="entry name" value="Vaccinia Virus protein VP39"/>
    <property type="match status" value="1"/>
</dbReference>
<keyword evidence="6" id="KW-0597">Phosphoprotein</keyword>
<dbReference type="GO" id="GO:0015030">
    <property type="term" value="C:Cajal body"/>
    <property type="evidence" value="ECO:0007669"/>
    <property type="project" value="UniProtKB-SubCell"/>
</dbReference>
<organism evidence="24">
    <name type="scientific">Anopheles marajoara</name>
    <dbReference type="NCBI Taxonomy" id="58244"/>
    <lineage>
        <taxon>Eukaryota</taxon>
        <taxon>Metazoa</taxon>
        <taxon>Ecdysozoa</taxon>
        <taxon>Arthropoda</taxon>
        <taxon>Hexapoda</taxon>
        <taxon>Insecta</taxon>
        <taxon>Pterygota</taxon>
        <taxon>Neoptera</taxon>
        <taxon>Endopterygota</taxon>
        <taxon>Diptera</taxon>
        <taxon>Nematocera</taxon>
        <taxon>Culicoidea</taxon>
        <taxon>Culicidae</taxon>
        <taxon>Anophelinae</taxon>
        <taxon>Anopheles</taxon>
    </lineage>
</organism>
<feature type="compositionally biased region" description="Basic and acidic residues" evidence="23">
    <location>
        <begin position="237"/>
        <end position="261"/>
    </location>
</feature>
<evidence type="ECO:0000256" key="17">
    <source>
        <dbReference type="ARBA" id="ARBA00049075"/>
    </source>
</evidence>
<feature type="region of interest" description="Disordered" evidence="23">
    <location>
        <begin position="585"/>
        <end position="607"/>
    </location>
</feature>
<dbReference type="AlphaFoldDB" id="A0A2M4BB96"/>
<feature type="compositionally biased region" description="Polar residues" evidence="23">
    <location>
        <begin position="81"/>
        <end position="91"/>
    </location>
</feature>
<keyword evidence="7" id="KW-0489">Methyltransferase</keyword>
<proteinExistence type="inferred from homology"/>
<dbReference type="CDD" id="cd02440">
    <property type="entry name" value="AdoMet_MTases"/>
    <property type="match status" value="1"/>
</dbReference>
<sequence length="1104" mass="118239">MSASEGHWEPLAEIYLSHPSVKNKKKCIYCLCSRVFIKNYYDVYASTLERGDSVPQITSMDTPTAADEHSSNGPSPAAAPQPSNEARTETPSGEGDRVKEKVPGAGGDEPLDVLDRAEVDDVFIEQPLVKQLSFGRDGSRKLPAKWGDREPSSGTVSDVSCYFSASASHSDTNYCSTDEHEHVFYASGAAASSSMVTGPVGIGYTSSTAITSSSALHSSDSGADLSERHHTERKHSLKDQLLEANRTNHEADGGDRLREKAAGATSGPFAPVERNNSLPDAFGREDLHDAWEMYWSKHGEAIIWASWIEKYSDYINPQYLEPSADQGQATGTNTPHDRSEATPGTATEADRDFSFDHDAIASGTEIVVSACSPHPYNKSTYQMAAWPTGGSGSGAGGGGGSCGGGDSELLWSTHRAGSVENDTLLSPRCDSVTSSIPLTIGTTDSMTNVTRMTISSYDFCSSKVSSESSRLSGSLGSSDVSSSSESSNSSELLETEYLVGARDDAAGEGHGDGAIVPLDEEAAMDGEQYWQILWQQHFQELYAKQYHRFMAEHANDDPAATHALSSTAPGTAVAAAATAAVVPTHGECNTKHHKRKRSSNAGGSGAEKLPEMVASLTLAKATNDGDGDGEAMDGEDEKNEQKSDCAIVAEDLSASLAAYGLPTTFGKQTQPTGGGNGGGGDRPPNDKPITLKRSHESDTEETPKERLKAAFELMGYAFSDPANDTESIINISGEVVYRKKHIRLHNRVLKMKHYAPQKHTYFDDDGNEVTGNGDKSAPEALLHNSSSDDEPANLGNAAAAVAAARTSVRSSTILDLNQLAATGASSAAARGELGVDSNVTTENGDNSVVAPVETETQVALTDVTTPEQSQAVTVTRKEKKKKRKTKFVASLPTDIANDKSLLKYWYKRFSLFSLFDAGIRLDRESWFSVTPEKVAAHTAERCRSDLIVDAFCGCGGNTIQFAFTCQKVLAIDIDPRKIEMAKHNAAVYGVADRIEFITGDFVQLAAGGRLKADTVFLSPPWGGPSYMKDEVYDLEKSLLPLPATDLMRAAQQVSHNVVLYLPRNSNTQQLTMLAGPDGAVEIEQNFLDRKLIALTAYYGDLING</sequence>
<evidence type="ECO:0000256" key="22">
    <source>
        <dbReference type="ARBA" id="ARBA00081504"/>
    </source>
</evidence>
<evidence type="ECO:0000256" key="3">
    <source>
        <dbReference type="ARBA" id="ARBA00004604"/>
    </source>
</evidence>
<feature type="region of interest" description="Disordered" evidence="23">
    <location>
        <begin position="621"/>
        <end position="643"/>
    </location>
</feature>
<evidence type="ECO:0000256" key="7">
    <source>
        <dbReference type="ARBA" id="ARBA00022603"/>
    </source>
</evidence>
<feature type="compositionally biased region" description="Basic and acidic residues" evidence="23">
    <location>
        <begin position="693"/>
        <end position="704"/>
    </location>
</feature>
<comment type="catalytic activity">
    <reaction evidence="17">
        <text>a 5'-end (N(7)-methyl 5'-triphosphoguanosine)-ribonucleoside in snRNA + S-adenosyl-L-methionine = a 5'-end (N(2),N(7)-dimethyl 5'-triphosphoguanosine)-ribonucleoside in snRNA + S-adenosyl-L-homocysteine + H(+)</text>
        <dbReference type="Rhea" id="RHEA:78471"/>
        <dbReference type="Rhea" id="RHEA-COMP:19085"/>
        <dbReference type="Rhea" id="RHEA-COMP:19087"/>
        <dbReference type="ChEBI" id="CHEBI:15378"/>
        <dbReference type="ChEBI" id="CHEBI:57856"/>
        <dbReference type="ChEBI" id="CHEBI:59789"/>
        <dbReference type="ChEBI" id="CHEBI:156461"/>
        <dbReference type="ChEBI" id="CHEBI:172880"/>
    </reaction>
    <physiologicalReaction direction="left-to-right" evidence="17">
        <dbReference type="Rhea" id="RHEA:78472"/>
    </physiologicalReaction>
</comment>
<protein>
    <recommendedName>
        <fullName evidence="4">Trimethylguanosine synthase</fullName>
    </recommendedName>
    <alternativeName>
        <fullName evidence="18">Cap-specific guanine-N(2) methyltransferase</fullName>
    </alternativeName>
    <alternativeName>
        <fullName evidence="21">Nuclear receptor coactivator 6-interacting protein</fullName>
    </alternativeName>
    <alternativeName>
        <fullName evidence="22">PRIP-interacting protein with methyltransferase motif</fullName>
    </alternativeName>
</protein>
<dbReference type="GO" id="GO:0005730">
    <property type="term" value="C:nucleolus"/>
    <property type="evidence" value="ECO:0007669"/>
    <property type="project" value="UniProtKB-SubCell"/>
</dbReference>
<comment type="catalytic activity">
    <reaction evidence="14">
        <text>a 5'-end (N(2),N(7)-dimethyl 5'-triphosphoguanosine)-ribonucleoside in snoRNA + S-adenosyl-L-methionine = a 5'-end (N(2),N(2),N(7)-trimethyl 5'-triphosphoguanosine)-ribonucleoside in snoRNA + S-adenosyl-L-homocysteine + H(+)</text>
        <dbReference type="Rhea" id="RHEA:78507"/>
        <dbReference type="Rhea" id="RHEA-COMP:19088"/>
        <dbReference type="Rhea" id="RHEA-COMP:19090"/>
        <dbReference type="ChEBI" id="CHEBI:15378"/>
        <dbReference type="ChEBI" id="CHEBI:57856"/>
        <dbReference type="ChEBI" id="CHEBI:59789"/>
        <dbReference type="ChEBI" id="CHEBI:167623"/>
        <dbReference type="ChEBI" id="CHEBI:172880"/>
    </reaction>
    <physiologicalReaction direction="left-to-right" evidence="14">
        <dbReference type="Rhea" id="RHEA:78508"/>
    </physiologicalReaction>
</comment>
<dbReference type="GO" id="GO:0005737">
    <property type="term" value="C:cytoplasm"/>
    <property type="evidence" value="ECO:0007669"/>
    <property type="project" value="UniProtKB-SubCell"/>
</dbReference>
<dbReference type="GO" id="GO:0071164">
    <property type="term" value="F:RNA cap trimethylguanosine synthase activity"/>
    <property type="evidence" value="ECO:0007669"/>
    <property type="project" value="TreeGrafter"/>
</dbReference>
<keyword evidence="9" id="KW-0949">S-adenosyl-L-methionine</keyword>
<evidence type="ECO:0000256" key="4">
    <source>
        <dbReference type="ARBA" id="ARBA00018517"/>
    </source>
</evidence>
<name>A0A2M4BB96_9DIPT</name>
<keyword evidence="11" id="KW-0804">Transcription</keyword>
<dbReference type="FunFam" id="3.40.50.150:FF:000066">
    <property type="entry name" value="Trimethylguanosine synthase 1"/>
    <property type="match status" value="1"/>
</dbReference>
<evidence type="ECO:0000256" key="16">
    <source>
        <dbReference type="ARBA" id="ARBA00048763"/>
    </source>
</evidence>
<feature type="compositionally biased region" description="Low complexity" evidence="23">
    <location>
        <begin position="215"/>
        <end position="224"/>
    </location>
</feature>
<dbReference type="InterPro" id="IPR029063">
    <property type="entry name" value="SAM-dependent_MTases_sf"/>
</dbReference>
<dbReference type="EMBL" id="GGFJ01001141">
    <property type="protein sequence ID" value="MBW50282.1"/>
    <property type="molecule type" value="Transcribed_RNA"/>
</dbReference>
<evidence type="ECO:0000256" key="1">
    <source>
        <dbReference type="ARBA" id="ARBA00004408"/>
    </source>
</evidence>
<evidence type="ECO:0000256" key="13">
    <source>
        <dbReference type="ARBA" id="ARBA00025783"/>
    </source>
</evidence>
<dbReference type="PANTHER" id="PTHR14741">
    <property type="entry name" value="S-ADENOSYLMETHIONINE-DEPENDENT METHYLTRANSFERASE RELATED"/>
    <property type="match status" value="1"/>
</dbReference>
<comment type="catalytic activity">
    <reaction evidence="15">
        <text>a 5'-end (N(7)-methyl 5'-triphosphoguanosine)-ribonucleoside in snoRNA + S-adenosyl-L-methionine = a 5'-end (N(2),N(7)-dimethyl 5'-triphosphoguanosine)-ribonucleoside in snoRNA + S-adenosyl-L-homocysteine + H(+)</text>
        <dbReference type="Rhea" id="RHEA:78475"/>
        <dbReference type="Rhea" id="RHEA-COMP:19086"/>
        <dbReference type="Rhea" id="RHEA-COMP:19088"/>
        <dbReference type="ChEBI" id="CHEBI:15378"/>
        <dbReference type="ChEBI" id="CHEBI:57856"/>
        <dbReference type="ChEBI" id="CHEBI:59789"/>
        <dbReference type="ChEBI" id="CHEBI:156461"/>
        <dbReference type="ChEBI" id="CHEBI:172880"/>
    </reaction>
    <physiologicalReaction direction="left-to-right" evidence="15">
        <dbReference type="Rhea" id="RHEA:78476"/>
    </physiologicalReaction>
</comment>
<evidence type="ECO:0000256" key="8">
    <source>
        <dbReference type="ARBA" id="ARBA00022679"/>
    </source>
</evidence>
<evidence type="ECO:0000256" key="19">
    <source>
        <dbReference type="ARBA" id="ARBA00057179"/>
    </source>
</evidence>
<feature type="region of interest" description="Disordered" evidence="23">
    <location>
        <begin position="663"/>
        <end position="704"/>
    </location>
</feature>
<keyword evidence="10" id="KW-0805">Transcription regulation</keyword>
<feature type="compositionally biased region" description="Acidic residues" evidence="23">
    <location>
        <begin position="625"/>
        <end position="638"/>
    </location>
</feature>
<accession>A0A2M4BB96</accession>
<evidence type="ECO:0000256" key="5">
    <source>
        <dbReference type="ARBA" id="ARBA00022490"/>
    </source>
</evidence>
<comment type="similarity">
    <text evidence="13">Belongs to the methyltransferase superfamily. Trimethylguanosine synthase family.</text>
</comment>
<evidence type="ECO:0000256" key="23">
    <source>
        <dbReference type="SAM" id="MobiDB-lite"/>
    </source>
</evidence>
<evidence type="ECO:0000256" key="21">
    <source>
        <dbReference type="ARBA" id="ARBA00079339"/>
    </source>
</evidence>
<keyword evidence="5" id="KW-0963">Cytoplasm</keyword>
<feature type="region of interest" description="Disordered" evidence="23">
    <location>
        <begin position="760"/>
        <end position="793"/>
    </location>
</feature>
<reference evidence="24" key="1">
    <citation type="submission" date="2018-01" db="EMBL/GenBank/DDBJ databases">
        <title>An insight into the sialome of Amazonian anophelines.</title>
        <authorList>
            <person name="Ribeiro J.M."/>
            <person name="Scarpassa V."/>
            <person name="Calvo E."/>
        </authorList>
    </citation>
    <scope>NUCLEOTIDE SEQUENCE</scope>
    <source>
        <tissue evidence="24">Salivary glands</tissue>
    </source>
</reference>
<keyword evidence="12" id="KW-0539">Nucleus</keyword>
<comment type="subcellular location">
    <subcellularLocation>
        <location evidence="2">Cytoplasm</location>
    </subcellularLocation>
    <subcellularLocation>
        <location evidence="1">Nucleus</location>
        <location evidence="1">Cajal body</location>
    </subcellularLocation>
    <subcellularLocation>
        <location evidence="3">Nucleus</location>
        <location evidence="3">Nucleolus</location>
    </subcellularLocation>
</comment>
<evidence type="ECO:0000256" key="10">
    <source>
        <dbReference type="ARBA" id="ARBA00023015"/>
    </source>
</evidence>
<dbReference type="SUPFAM" id="SSF53335">
    <property type="entry name" value="S-adenosyl-L-methionine-dependent methyltransferases"/>
    <property type="match status" value="1"/>
</dbReference>
<dbReference type="Pfam" id="PF09445">
    <property type="entry name" value="Methyltransf_15"/>
    <property type="match status" value="1"/>
</dbReference>
<keyword evidence="8" id="KW-0808">Transferase</keyword>
<dbReference type="InterPro" id="IPR019012">
    <property type="entry name" value="RNA_cap_Gua-N2-MeTrfase"/>
</dbReference>
<evidence type="ECO:0000313" key="24">
    <source>
        <dbReference type="EMBL" id="MBW50282.1"/>
    </source>
</evidence>
<evidence type="ECO:0000256" key="12">
    <source>
        <dbReference type="ARBA" id="ARBA00023242"/>
    </source>
</evidence>
<feature type="compositionally biased region" description="Gly residues" evidence="23">
    <location>
        <begin position="672"/>
        <end position="681"/>
    </location>
</feature>
<evidence type="ECO:0000256" key="15">
    <source>
        <dbReference type="ARBA" id="ARBA00048740"/>
    </source>
</evidence>
<evidence type="ECO:0000256" key="11">
    <source>
        <dbReference type="ARBA" id="ARBA00023163"/>
    </source>
</evidence>
<feature type="region of interest" description="Disordered" evidence="23">
    <location>
        <begin position="215"/>
        <end position="277"/>
    </location>
</feature>
<feature type="region of interest" description="Disordered" evidence="23">
    <location>
        <begin position="467"/>
        <end position="492"/>
    </location>
</feature>
<comment type="function">
    <text evidence="19">Catalyzes the 2 serial methylation steps for the conversion of the 7-monomethylguanosine (m(7)G) caps of snRNAs and snoRNAs to a 2,2,7-trimethylguanosine (m(2,2,7)G) cap structure. The enzyme is specific for guanine, and N7 methylation must precede N2 methylation. Hypermethylation of the m7G cap of U snRNAs leads to their concentration in nuclear foci, their colocalization with coilin and the formation of canonical Cajal bodies (CBs). Plays a role in transcriptional regulation.</text>
</comment>
<feature type="region of interest" description="Disordered" evidence="23">
    <location>
        <begin position="322"/>
        <end position="349"/>
    </location>
</feature>
<evidence type="ECO:0000256" key="20">
    <source>
        <dbReference type="ARBA" id="ARBA00064494"/>
    </source>
</evidence>
<evidence type="ECO:0000256" key="18">
    <source>
        <dbReference type="ARBA" id="ARBA00049790"/>
    </source>
</evidence>